<organism evidence="1 2">
    <name type="scientific">Brachionus plicatilis</name>
    <name type="common">Marine rotifer</name>
    <name type="synonym">Brachionus muelleri</name>
    <dbReference type="NCBI Taxonomy" id="10195"/>
    <lineage>
        <taxon>Eukaryota</taxon>
        <taxon>Metazoa</taxon>
        <taxon>Spiralia</taxon>
        <taxon>Gnathifera</taxon>
        <taxon>Rotifera</taxon>
        <taxon>Eurotatoria</taxon>
        <taxon>Monogononta</taxon>
        <taxon>Pseudotrocha</taxon>
        <taxon>Ploima</taxon>
        <taxon>Brachionidae</taxon>
        <taxon>Brachionus</taxon>
    </lineage>
</organism>
<accession>A0A3M7PMU4</accession>
<dbReference type="PANTHER" id="PTHR33266">
    <property type="entry name" value="CHROMOSOME 15, WHOLE GENOME SHOTGUN SEQUENCE"/>
    <property type="match status" value="1"/>
</dbReference>
<dbReference type="AlphaFoldDB" id="A0A3M7PMU4"/>
<evidence type="ECO:0000313" key="2">
    <source>
        <dbReference type="Proteomes" id="UP000276133"/>
    </source>
</evidence>
<feature type="non-terminal residue" evidence="1">
    <location>
        <position position="233"/>
    </location>
</feature>
<dbReference type="PANTHER" id="PTHR33266:SF1">
    <property type="entry name" value="F-BOX DOMAIN-CONTAINING PROTEIN"/>
    <property type="match status" value="1"/>
</dbReference>
<name>A0A3M7PMU4_BRAPC</name>
<dbReference type="Proteomes" id="UP000276133">
    <property type="component" value="Unassembled WGS sequence"/>
</dbReference>
<keyword evidence="2" id="KW-1185">Reference proteome</keyword>
<reference evidence="1 2" key="1">
    <citation type="journal article" date="2018" name="Sci. Rep.">
        <title>Genomic signatures of local adaptation to the degree of environmental predictability in rotifers.</title>
        <authorList>
            <person name="Franch-Gras L."/>
            <person name="Hahn C."/>
            <person name="Garcia-Roger E.M."/>
            <person name="Carmona M.J."/>
            <person name="Serra M."/>
            <person name="Gomez A."/>
        </authorList>
    </citation>
    <scope>NUCLEOTIDE SEQUENCE [LARGE SCALE GENOMIC DNA]</scope>
    <source>
        <strain evidence="1">HYR1</strain>
    </source>
</reference>
<proteinExistence type="predicted"/>
<sequence length="233" mass="26453">MRGSWCKTKKSDKKDTNKLAIANKDALAILSCRLGTIRPLLTSTAQNLSAMNMAVCTFVNHDENFFKIEYPSEPIFANSTVFYFNQIKTYENKTQSGLRCFAVQCISKEPGIDFLIPVIYSLNYDSFDKMSAILVQTKLHAIPIKIYITKLKSVRISRPEIETPSLVIYMQLGKLDDTFVHDIGSKLKNRAVIYSEVISTKVFCSIDSDAETALINFYKSQNCSYYGRIENML</sequence>
<comment type="caution">
    <text evidence="1">The sequence shown here is derived from an EMBL/GenBank/DDBJ whole genome shotgun (WGS) entry which is preliminary data.</text>
</comment>
<protein>
    <submittedName>
        <fullName evidence="1">Uncharacterized protein</fullName>
    </submittedName>
</protein>
<dbReference type="EMBL" id="REGN01009768">
    <property type="protein sequence ID" value="RNA00427.1"/>
    <property type="molecule type" value="Genomic_DNA"/>
</dbReference>
<gene>
    <name evidence="1" type="ORF">BpHYR1_011059</name>
</gene>
<evidence type="ECO:0000313" key="1">
    <source>
        <dbReference type="EMBL" id="RNA00427.1"/>
    </source>
</evidence>